<sequence length="25" mass="2997">INGCKRPFFFNEERGEAAEFLYMEV</sequence>
<protein>
    <submittedName>
        <fullName evidence="1">Uncharacterized protein</fullName>
    </submittedName>
</protein>
<dbReference type="AlphaFoldDB" id="A0A8S3I0Z7"/>
<accession>A0A8S3I0Z7</accession>
<feature type="non-terminal residue" evidence="1">
    <location>
        <position position="1"/>
    </location>
</feature>
<comment type="caution">
    <text evidence="1">The sequence shown here is derived from an EMBL/GenBank/DDBJ whole genome shotgun (WGS) entry which is preliminary data.</text>
</comment>
<dbReference type="Proteomes" id="UP000681720">
    <property type="component" value="Unassembled WGS sequence"/>
</dbReference>
<proteinExistence type="predicted"/>
<name>A0A8S3I0Z7_9BILA</name>
<dbReference type="EMBL" id="CAJOBJ010336955">
    <property type="protein sequence ID" value="CAF5190134.1"/>
    <property type="molecule type" value="Genomic_DNA"/>
</dbReference>
<organism evidence="1 2">
    <name type="scientific">Rotaria magnacalcarata</name>
    <dbReference type="NCBI Taxonomy" id="392030"/>
    <lineage>
        <taxon>Eukaryota</taxon>
        <taxon>Metazoa</taxon>
        <taxon>Spiralia</taxon>
        <taxon>Gnathifera</taxon>
        <taxon>Rotifera</taxon>
        <taxon>Eurotatoria</taxon>
        <taxon>Bdelloidea</taxon>
        <taxon>Philodinida</taxon>
        <taxon>Philodinidae</taxon>
        <taxon>Rotaria</taxon>
    </lineage>
</organism>
<gene>
    <name evidence="1" type="ORF">GIL414_LOCUS72699</name>
</gene>
<reference evidence="1" key="1">
    <citation type="submission" date="2021-02" db="EMBL/GenBank/DDBJ databases">
        <authorList>
            <person name="Nowell W R."/>
        </authorList>
    </citation>
    <scope>NUCLEOTIDE SEQUENCE</scope>
</reference>
<evidence type="ECO:0000313" key="1">
    <source>
        <dbReference type="EMBL" id="CAF5190134.1"/>
    </source>
</evidence>
<evidence type="ECO:0000313" key="2">
    <source>
        <dbReference type="Proteomes" id="UP000681720"/>
    </source>
</evidence>